<protein>
    <submittedName>
        <fullName evidence="7">Acyl-CoA synthetase</fullName>
    </submittedName>
</protein>
<dbReference type="Gene3D" id="3.30.300.30">
    <property type="match status" value="1"/>
</dbReference>
<evidence type="ECO:0000256" key="3">
    <source>
        <dbReference type="ARBA" id="ARBA00022741"/>
    </source>
</evidence>
<gene>
    <name evidence="7" type="ORF">JD276_04580</name>
</gene>
<dbReference type="Proteomes" id="UP000608530">
    <property type="component" value="Unassembled WGS sequence"/>
</dbReference>
<keyword evidence="4" id="KW-0067">ATP-binding</keyword>
<dbReference type="Pfam" id="PF00501">
    <property type="entry name" value="AMP-binding"/>
    <property type="match status" value="1"/>
</dbReference>
<feature type="domain" description="AMP-dependent synthetase/ligase" evidence="5">
    <location>
        <begin position="14"/>
        <end position="348"/>
    </location>
</feature>
<organism evidence="7 8">
    <name type="scientific">Leucobacter chromiisoli</name>
    <dbReference type="NCBI Taxonomy" id="2796471"/>
    <lineage>
        <taxon>Bacteria</taxon>
        <taxon>Bacillati</taxon>
        <taxon>Actinomycetota</taxon>
        <taxon>Actinomycetes</taxon>
        <taxon>Micrococcales</taxon>
        <taxon>Microbacteriaceae</taxon>
        <taxon>Leucobacter</taxon>
    </lineage>
</organism>
<keyword evidence="8" id="KW-1185">Reference proteome</keyword>
<evidence type="ECO:0000259" key="5">
    <source>
        <dbReference type="Pfam" id="PF00501"/>
    </source>
</evidence>
<dbReference type="Pfam" id="PF13193">
    <property type="entry name" value="AMP-binding_C"/>
    <property type="match status" value="1"/>
</dbReference>
<proteinExistence type="inferred from homology"/>
<evidence type="ECO:0000256" key="4">
    <source>
        <dbReference type="ARBA" id="ARBA00022840"/>
    </source>
</evidence>
<evidence type="ECO:0000256" key="1">
    <source>
        <dbReference type="ARBA" id="ARBA00006432"/>
    </source>
</evidence>
<dbReference type="GO" id="GO:0006637">
    <property type="term" value="P:acyl-CoA metabolic process"/>
    <property type="evidence" value="ECO:0007669"/>
    <property type="project" value="TreeGrafter"/>
</dbReference>
<dbReference type="InterPro" id="IPR045851">
    <property type="entry name" value="AMP-bd_C_sf"/>
</dbReference>
<sequence>MPAEYNAVFDLCEELPSDKLAMIWDDDHGHEEHIRWGALQDLSSAYAHQLQEMQVLPGDRVVTVLRQSPEAAAVMLAVLRAGAVLVTMSELWADGQLRQRHERVEPVLTIVEARLSDRVAGLLSGPVVKLEELETSRDCPFPTVVLSADAPAFIGFTSGTTGPAKGVVIPHRSMLSIEEYIQVQDLHEGERYFAIGDWSWWVRKLLGPWKVGAVILVYRYDRFDPVRLLDRLVHHGVRNVFINATALRMIQRDVPDTAPYRDAFTTITSSNEALGAGTATWVRDHLGVSPREMYGSTEMGLFIGARCHEPVKPGSMGKPLGSSVVRVLDETGRQVPIGEPGEICLKAGSTLQYPLGYWGQPEETERDFGGEWFHTKDVAYVDADGYFFYVGRRDDAIKVAGYRIAPHEVEAVMNTHPDVMESALVGIKDPVKGHRLVAYVRLRNRKPSAGLLEELQRLVKTEHAAFSSPKELVVLDELPVSATGKLNRAQLRRHYAAFSESA</sequence>
<comment type="similarity">
    <text evidence="1">Belongs to the ATP-dependent AMP-binding enzyme family.</text>
</comment>
<accession>A0A934Q753</accession>
<dbReference type="GO" id="GO:0004321">
    <property type="term" value="F:fatty-acyl-CoA synthase activity"/>
    <property type="evidence" value="ECO:0007669"/>
    <property type="project" value="TreeGrafter"/>
</dbReference>
<dbReference type="RefSeq" id="WP_200114351.1">
    <property type="nucleotide sequence ID" value="NZ_JAEHOH010000006.1"/>
</dbReference>
<dbReference type="InterPro" id="IPR025110">
    <property type="entry name" value="AMP-bd_C"/>
</dbReference>
<evidence type="ECO:0000313" key="8">
    <source>
        <dbReference type="Proteomes" id="UP000608530"/>
    </source>
</evidence>
<comment type="caution">
    <text evidence="7">The sequence shown here is derived from an EMBL/GenBank/DDBJ whole genome shotgun (WGS) entry which is preliminary data.</text>
</comment>
<evidence type="ECO:0000313" key="7">
    <source>
        <dbReference type="EMBL" id="MBK0418306.1"/>
    </source>
</evidence>
<dbReference type="InterPro" id="IPR051087">
    <property type="entry name" value="Mitochondrial_ACSM"/>
</dbReference>
<feature type="domain" description="AMP-binding enzyme C-terminal" evidence="6">
    <location>
        <begin position="408"/>
        <end position="485"/>
    </location>
</feature>
<dbReference type="InterPro" id="IPR020845">
    <property type="entry name" value="AMP-binding_CS"/>
</dbReference>
<dbReference type="GO" id="GO:0015645">
    <property type="term" value="F:fatty acid ligase activity"/>
    <property type="evidence" value="ECO:0007669"/>
    <property type="project" value="TreeGrafter"/>
</dbReference>
<dbReference type="InterPro" id="IPR000873">
    <property type="entry name" value="AMP-dep_synth/lig_dom"/>
</dbReference>
<reference evidence="7" key="1">
    <citation type="submission" date="2020-12" db="EMBL/GenBank/DDBJ databases">
        <title>Leucobacter sp. CAS1, isolated from Chromium sludge.</title>
        <authorList>
            <person name="Xu Z."/>
        </authorList>
    </citation>
    <scope>NUCLEOTIDE SEQUENCE</scope>
    <source>
        <strain evidence="7">CSA1</strain>
    </source>
</reference>
<dbReference type="GO" id="GO:0016405">
    <property type="term" value="F:CoA-ligase activity"/>
    <property type="evidence" value="ECO:0007669"/>
    <property type="project" value="UniProtKB-ARBA"/>
</dbReference>
<dbReference type="GO" id="GO:0006633">
    <property type="term" value="P:fatty acid biosynthetic process"/>
    <property type="evidence" value="ECO:0007669"/>
    <property type="project" value="TreeGrafter"/>
</dbReference>
<dbReference type="InterPro" id="IPR042099">
    <property type="entry name" value="ANL_N_sf"/>
</dbReference>
<dbReference type="SUPFAM" id="SSF56801">
    <property type="entry name" value="Acetyl-CoA synthetase-like"/>
    <property type="match status" value="1"/>
</dbReference>
<evidence type="ECO:0000259" key="6">
    <source>
        <dbReference type="Pfam" id="PF13193"/>
    </source>
</evidence>
<dbReference type="GO" id="GO:0005524">
    <property type="term" value="F:ATP binding"/>
    <property type="evidence" value="ECO:0007669"/>
    <property type="project" value="UniProtKB-KW"/>
</dbReference>
<evidence type="ECO:0000256" key="2">
    <source>
        <dbReference type="ARBA" id="ARBA00022598"/>
    </source>
</evidence>
<dbReference type="PANTHER" id="PTHR43605">
    <property type="entry name" value="ACYL-COENZYME A SYNTHETASE"/>
    <property type="match status" value="1"/>
</dbReference>
<dbReference type="PANTHER" id="PTHR43605:SF10">
    <property type="entry name" value="ACYL-COA SYNTHETASE MEDIUM CHAIN FAMILY MEMBER 3"/>
    <property type="match status" value="1"/>
</dbReference>
<name>A0A934Q753_9MICO</name>
<dbReference type="Gene3D" id="3.40.50.12780">
    <property type="entry name" value="N-terminal domain of ligase-like"/>
    <property type="match status" value="1"/>
</dbReference>
<keyword evidence="2" id="KW-0436">Ligase</keyword>
<dbReference type="PROSITE" id="PS00455">
    <property type="entry name" value="AMP_BINDING"/>
    <property type="match status" value="1"/>
</dbReference>
<keyword evidence="3" id="KW-0547">Nucleotide-binding</keyword>
<dbReference type="AlphaFoldDB" id="A0A934Q753"/>
<dbReference type="EMBL" id="JAEHOH010000006">
    <property type="protein sequence ID" value="MBK0418306.1"/>
    <property type="molecule type" value="Genomic_DNA"/>
</dbReference>